<feature type="compositionally biased region" description="Acidic residues" evidence="3">
    <location>
        <begin position="93"/>
        <end position="106"/>
    </location>
</feature>
<dbReference type="EMBL" id="VIIS01001273">
    <property type="protein sequence ID" value="KAF0300343.1"/>
    <property type="molecule type" value="Genomic_DNA"/>
</dbReference>
<keyword evidence="7" id="KW-1185">Reference proteome</keyword>
<dbReference type="GO" id="GO:0003682">
    <property type="term" value="F:chromatin binding"/>
    <property type="evidence" value="ECO:0007669"/>
    <property type="project" value="TreeGrafter"/>
</dbReference>
<proteinExistence type="predicted"/>
<feature type="compositionally biased region" description="Basic and acidic residues" evidence="3">
    <location>
        <begin position="107"/>
        <end position="120"/>
    </location>
</feature>
<feature type="compositionally biased region" description="Basic and acidic residues" evidence="3">
    <location>
        <begin position="55"/>
        <end position="64"/>
    </location>
</feature>
<feature type="compositionally biased region" description="Basic and acidic residues" evidence="3">
    <location>
        <begin position="77"/>
        <end position="92"/>
    </location>
</feature>
<dbReference type="InterPro" id="IPR000953">
    <property type="entry name" value="Chromo/chromo_shadow_dom"/>
</dbReference>
<name>A0A6A4W361_AMPAM</name>
<dbReference type="PANTHER" id="PTHR46389:SF3">
    <property type="entry name" value="POLYCOMB GROUP PROTEIN PC"/>
    <property type="match status" value="1"/>
</dbReference>
<keyword evidence="2" id="KW-0539">Nucleus</keyword>
<dbReference type="PROSITE" id="PS00598">
    <property type="entry name" value="CHROMO_1"/>
    <property type="match status" value="1"/>
</dbReference>
<protein>
    <submittedName>
        <fullName evidence="6">Chromobox 6</fullName>
    </submittedName>
</protein>
<dbReference type="InterPro" id="IPR052458">
    <property type="entry name" value="PcG_PRC1-like_component"/>
</dbReference>
<dbReference type="Proteomes" id="UP000440578">
    <property type="component" value="Unassembled WGS sequence"/>
</dbReference>
<dbReference type="PROSITE" id="PS50013">
    <property type="entry name" value="CHROMO_2"/>
    <property type="match status" value="1"/>
</dbReference>
<dbReference type="AlphaFoldDB" id="A0A6A4W361"/>
<feature type="compositionally biased region" description="Low complexity" evidence="3">
    <location>
        <begin position="237"/>
        <end position="268"/>
    </location>
</feature>
<dbReference type="Pfam" id="PF17218">
    <property type="entry name" value="CBX7_C"/>
    <property type="match status" value="1"/>
</dbReference>
<dbReference type="Pfam" id="PF00385">
    <property type="entry name" value="Chromo"/>
    <property type="match status" value="1"/>
</dbReference>
<dbReference type="PANTHER" id="PTHR46389">
    <property type="entry name" value="POLYCOMB GROUP PROTEIN PC"/>
    <property type="match status" value="1"/>
</dbReference>
<comment type="subcellular location">
    <subcellularLocation>
        <location evidence="1">Nucleus</location>
    </subcellularLocation>
</comment>
<feature type="domain" description="Chromo" evidence="4">
    <location>
        <begin position="9"/>
        <end position="67"/>
    </location>
</feature>
<sequence length="281" mass="30500">MGGLPSGVYAAEGIQKRRYRKGRVEFLVKWRGWSPKYNTWEPEENILDKRLIDAFQSKEKERDGATPSRRGPRPRRLRDSEDRASASERADAEEPAEPEPEDEPEEKPEPERPGKRRAELLNDAGKIGVTISTTGARSPPAKLAKLSPRRASTEAGDAPPKSPKIKIIPPRPPEPGERSRRRAEPADDQLVLPPSEFWRRVNPLMDHIVITDVTVDSGTVTIRECPTAEGFFRGSPAPAAAAAATSPAIPADAAPVPAPAPASAAPDAQTNTNAESGRQPA</sequence>
<evidence type="ECO:0000256" key="2">
    <source>
        <dbReference type="ARBA" id="ARBA00023242"/>
    </source>
</evidence>
<evidence type="ECO:0000313" key="7">
    <source>
        <dbReference type="Proteomes" id="UP000440578"/>
    </source>
</evidence>
<feature type="compositionally biased region" description="Polar residues" evidence="3">
    <location>
        <begin position="269"/>
        <end position="281"/>
    </location>
</feature>
<gene>
    <name evidence="6" type="primary">Cbx6_0</name>
    <name evidence="5" type="synonym">Cbx6_1</name>
    <name evidence="5" type="ORF">FJT64_004567</name>
    <name evidence="6" type="ORF">FJT64_027176</name>
</gene>
<dbReference type="InterPro" id="IPR023780">
    <property type="entry name" value="Chromo_domain"/>
</dbReference>
<comment type="caution">
    <text evidence="6">The sequence shown here is derived from an EMBL/GenBank/DDBJ whole genome shotgun (WGS) entry which is preliminary data.</text>
</comment>
<evidence type="ECO:0000259" key="4">
    <source>
        <dbReference type="PROSITE" id="PS50013"/>
    </source>
</evidence>
<dbReference type="GO" id="GO:0000785">
    <property type="term" value="C:chromatin"/>
    <property type="evidence" value="ECO:0007669"/>
    <property type="project" value="TreeGrafter"/>
</dbReference>
<reference evidence="6 7" key="1">
    <citation type="submission" date="2019-07" db="EMBL/GenBank/DDBJ databases">
        <title>Draft genome assembly of a fouling barnacle, Amphibalanus amphitrite (Darwin, 1854): The first reference genome for Thecostraca.</title>
        <authorList>
            <person name="Kim W."/>
        </authorList>
    </citation>
    <scope>NUCLEOTIDE SEQUENCE [LARGE SCALE GENOMIC DNA]</scope>
    <source>
        <strain evidence="6">SNU_AA5</strain>
        <tissue evidence="6">Soma without cirri and trophi</tissue>
    </source>
</reference>
<evidence type="ECO:0000313" key="5">
    <source>
        <dbReference type="EMBL" id="KAF0298070.1"/>
    </source>
</evidence>
<evidence type="ECO:0000256" key="1">
    <source>
        <dbReference type="ARBA" id="ARBA00004123"/>
    </source>
</evidence>
<feature type="region of interest" description="Disordered" evidence="3">
    <location>
        <begin position="55"/>
        <end position="188"/>
    </location>
</feature>
<dbReference type="GO" id="GO:0035102">
    <property type="term" value="C:PRC1 complex"/>
    <property type="evidence" value="ECO:0007669"/>
    <property type="project" value="TreeGrafter"/>
</dbReference>
<dbReference type="SMART" id="SM00298">
    <property type="entry name" value="CHROMO"/>
    <property type="match status" value="1"/>
</dbReference>
<dbReference type="OrthoDB" id="1918685at2759"/>
<evidence type="ECO:0000256" key="3">
    <source>
        <dbReference type="SAM" id="MobiDB-lite"/>
    </source>
</evidence>
<accession>A0A6A4W361</accession>
<feature type="region of interest" description="Disordered" evidence="3">
    <location>
        <begin position="237"/>
        <end position="281"/>
    </location>
</feature>
<dbReference type="GO" id="GO:0000122">
    <property type="term" value="P:negative regulation of transcription by RNA polymerase II"/>
    <property type="evidence" value="ECO:0007669"/>
    <property type="project" value="TreeGrafter"/>
</dbReference>
<dbReference type="Gene3D" id="2.40.50.40">
    <property type="match status" value="1"/>
</dbReference>
<evidence type="ECO:0000313" key="6">
    <source>
        <dbReference type="EMBL" id="KAF0300343.1"/>
    </source>
</evidence>
<dbReference type="InterPro" id="IPR033773">
    <property type="entry name" value="CBX7_C"/>
</dbReference>
<dbReference type="EMBL" id="VIIS01001447">
    <property type="protein sequence ID" value="KAF0298070.1"/>
    <property type="molecule type" value="Genomic_DNA"/>
</dbReference>
<dbReference type="CDD" id="cd18627">
    <property type="entry name" value="CD_polycomb_like"/>
    <property type="match status" value="1"/>
</dbReference>
<feature type="compositionally biased region" description="Basic and acidic residues" evidence="3">
    <location>
        <begin position="174"/>
        <end position="185"/>
    </location>
</feature>
<dbReference type="InterPro" id="IPR023779">
    <property type="entry name" value="Chromodomain_CS"/>
</dbReference>
<dbReference type="InterPro" id="IPR016197">
    <property type="entry name" value="Chromo-like_dom_sf"/>
</dbReference>
<organism evidence="6 7">
    <name type="scientific">Amphibalanus amphitrite</name>
    <name type="common">Striped barnacle</name>
    <name type="synonym">Balanus amphitrite</name>
    <dbReference type="NCBI Taxonomy" id="1232801"/>
    <lineage>
        <taxon>Eukaryota</taxon>
        <taxon>Metazoa</taxon>
        <taxon>Ecdysozoa</taxon>
        <taxon>Arthropoda</taxon>
        <taxon>Crustacea</taxon>
        <taxon>Multicrustacea</taxon>
        <taxon>Cirripedia</taxon>
        <taxon>Thoracica</taxon>
        <taxon>Thoracicalcarea</taxon>
        <taxon>Balanomorpha</taxon>
        <taxon>Balanoidea</taxon>
        <taxon>Balanidae</taxon>
        <taxon>Amphibalaninae</taxon>
        <taxon>Amphibalanus</taxon>
    </lineage>
</organism>
<dbReference type="SUPFAM" id="SSF54160">
    <property type="entry name" value="Chromo domain-like"/>
    <property type="match status" value="1"/>
</dbReference>